<sequence length="75" mass="8259">MAVVFSLLAVVERQRCAHPSFALLHTASDVIAELHVSAAARLLLLGLYVVMDLKLWLVGLLDSPMFQLFCYGQEG</sequence>
<reference evidence="1" key="2">
    <citation type="journal article" date="2015" name="Fish Shellfish Immunol.">
        <title>Early steps in the European eel (Anguilla anguilla)-Vibrio vulnificus interaction in the gills: Role of the RtxA13 toxin.</title>
        <authorList>
            <person name="Callol A."/>
            <person name="Pajuelo D."/>
            <person name="Ebbesson L."/>
            <person name="Teles M."/>
            <person name="MacKenzie S."/>
            <person name="Amaro C."/>
        </authorList>
    </citation>
    <scope>NUCLEOTIDE SEQUENCE</scope>
</reference>
<name>A0A0E9X6D8_ANGAN</name>
<protein>
    <submittedName>
        <fullName evidence="1">Uncharacterized protein</fullName>
    </submittedName>
</protein>
<proteinExistence type="predicted"/>
<dbReference type="AlphaFoldDB" id="A0A0E9X6D8"/>
<reference evidence="1" key="1">
    <citation type="submission" date="2014-11" db="EMBL/GenBank/DDBJ databases">
        <authorList>
            <person name="Amaro Gonzalez C."/>
        </authorList>
    </citation>
    <scope>NUCLEOTIDE SEQUENCE</scope>
</reference>
<accession>A0A0E9X6D8</accession>
<evidence type="ECO:0000313" key="1">
    <source>
        <dbReference type="EMBL" id="JAH98194.1"/>
    </source>
</evidence>
<dbReference type="EMBL" id="GBXM01010383">
    <property type="protein sequence ID" value="JAH98194.1"/>
    <property type="molecule type" value="Transcribed_RNA"/>
</dbReference>
<organism evidence="1">
    <name type="scientific">Anguilla anguilla</name>
    <name type="common">European freshwater eel</name>
    <name type="synonym">Muraena anguilla</name>
    <dbReference type="NCBI Taxonomy" id="7936"/>
    <lineage>
        <taxon>Eukaryota</taxon>
        <taxon>Metazoa</taxon>
        <taxon>Chordata</taxon>
        <taxon>Craniata</taxon>
        <taxon>Vertebrata</taxon>
        <taxon>Euteleostomi</taxon>
        <taxon>Actinopterygii</taxon>
        <taxon>Neopterygii</taxon>
        <taxon>Teleostei</taxon>
        <taxon>Anguilliformes</taxon>
        <taxon>Anguillidae</taxon>
        <taxon>Anguilla</taxon>
    </lineage>
</organism>